<feature type="binding site" evidence="10">
    <location>
        <position position="14"/>
    </location>
    <ligand>
        <name>a divalent metal cation</name>
        <dbReference type="ChEBI" id="CHEBI:60240"/>
    </ligand>
</feature>
<keyword evidence="9 10" id="KW-0378">Hydrolase</keyword>
<dbReference type="SUPFAM" id="SSF53098">
    <property type="entry name" value="Ribonuclease H-like"/>
    <property type="match status" value="1"/>
</dbReference>
<keyword evidence="8 10" id="KW-0255">Endonuclease</keyword>
<feature type="binding site" evidence="10">
    <location>
        <position position="127"/>
    </location>
    <ligand>
        <name>a divalent metal cation</name>
        <dbReference type="ChEBI" id="CHEBI:60240"/>
    </ligand>
</feature>
<sequence length="232" mass="26840">MRYSFTEAEAASDESGKGDFFGGLHISLTYLDSEGYILLKNENILQKINDSKLLSDATVYYLAPKLQELLDWRILSISFEISEYNRIYEKFQNINLLLSYGHNLLWEKLEKLLREKGKLFPPKTIVDQFCTAKKYYQHLESINIEGINLTFFETKAEQKYLSCAISSIISRYLFLEEVDKLSKSLDYELPLGASSAVVRAFGVLHRKRGFKAEQYCKTHFKTLEEAKRLPSA</sequence>
<gene>
    <name evidence="13" type="primary">rnhC</name>
    <name evidence="13" type="ORF">MHM_02980</name>
</gene>
<dbReference type="InterPro" id="IPR012337">
    <property type="entry name" value="RNaseH-like_sf"/>
</dbReference>
<name>G8C3B8_9MOLU</name>
<dbReference type="InterPro" id="IPR001352">
    <property type="entry name" value="RNase_HII/HIII"/>
</dbReference>
<reference evidence="13" key="2">
    <citation type="submission" date="2011-11" db="EMBL/GenBank/DDBJ databases">
        <authorList>
            <person name="Barker E."/>
        </authorList>
    </citation>
    <scope>NUCLEOTIDE SEQUENCE</scope>
    <source>
        <strain evidence="13">Birmingham 1</strain>
    </source>
</reference>
<evidence type="ECO:0000313" key="13">
    <source>
        <dbReference type="EMBL" id="CCE66816.1"/>
    </source>
</evidence>
<comment type="function">
    <text evidence="2 11">Endonuclease that specifically degrades the RNA of RNA-DNA hybrids.</text>
</comment>
<dbReference type="GO" id="GO:0006298">
    <property type="term" value="P:mismatch repair"/>
    <property type="evidence" value="ECO:0007669"/>
    <property type="project" value="TreeGrafter"/>
</dbReference>
<evidence type="ECO:0000256" key="3">
    <source>
        <dbReference type="ARBA" id="ARBA00004496"/>
    </source>
</evidence>
<evidence type="ECO:0000259" key="12">
    <source>
        <dbReference type="PROSITE" id="PS51975"/>
    </source>
</evidence>
<dbReference type="GO" id="GO:0046872">
    <property type="term" value="F:metal ion binding"/>
    <property type="evidence" value="ECO:0007669"/>
    <property type="project" value="UniProtKB-KW"/>
</dbReference>
<dbReference type="PROSITE" id="PS51975">
    <property type="entry name" value="RNASE_H_2"/>
    <property type="match status" value="1"/>
</dbReference>
<dbReference type="EC" id="3.1.26.4" evidence="11"/>
<dbReference type="AlphaFoldDB" id="G8C3B8"/>
<dbReference type="HOGENOM" id="CLU_059546_3_1_14"/>
<dbReference type="InterPro" id="IPR024567">
    <property type="entry name" value="RNase_HII/HIII_dom"/>
</dbReference>
<dbReference type="GO" id="GO:0032299">
    <property type="term" value="C:ribonuclease H2 complex"/>
    <property type="evidence" value="ECO:0007669"/>
    <property type="project" value="TreeGrafter"/>
</dbReference>
<dbReference type="PATRIC" id="fig|1116213.3.peg.318"/>
<dbReference type="InterPro" id="IPR036397">
    <property type="entry name" value="RNaseH_sf"/>
</dbReference>
<dbReference type="CDD" id="cd06590">
    <property type="entry name" value="RNase_HII_bacteria_HIII_like"/>
    <property type="match status" value="1"/>
</dbReference>
<keyword evidence="5" id="KW-0963">Cytoplasm</keyword>
<dbReference type="GO" id="GO:0043137">
    <property type="term" value="P:DNA replication, removal of RNA primer"/>
    <property type="evidence" value="ECO:0007669"/>
    <property type="project" value="TreeGrafter"/>
</dbReference>
<reference evidence="13" key="1">
    <citation type="submission" date="2011-11" db="EMBL/GenBank/DDBJ databases">
        <title>Complete genome sequence of Candidatus Mycoplasma haemominutum.</title>
        <authorList>
            <person name="Barker E.N."/>
            <person name="Darby A.C."/>
            <person name="Helps C.R."/>
            <person name="Peters I.R."/>
            <person name="Hughes M.A."/>
            <person name="Radford A.D."/>
            <person name="Novacco M."/>
            <person name="Boretti F."/>
            <person name="Hofmann-Lehmann R."/>
            <person name="Tasker S."/>
        </authorList>
    </citation>
    <scope>NUCLEOTIDE SEQUENCE</scope>
    <source>
        <strain evidence="13">Birmingham 1</strain>
    </source>
</reference>
<protein>
    <recommendedName>
        <fullName evidence="11">Ribonuclease</fullName>
        <ecNumber evidence="11">3.1.26.4</ecNumber>
    </recommendedName>
</protein>
<evidence type="ECO:0000256" key="5">
    <source>
        <dbReference type="ARBA" id="ARBA00022490"/>
    </source>
</evidence>
<evidence type="ECO:0000256" key="8">
    <source>
        <dbReference type="ARBA" id="ARBA00022759"/>
    </source>
</evidence>
<dbReference type="KEGG" id="mhb:MHM_02980"/>
<feature type="binding site" evidence="10">
    <location>
        <position position="13"/>
    </location>
    <ligand>
        <name>a divalent metal cation</name>
        <dbReference type="ChEBI" id="CHEBI:60240"/>
    </ligand>
</feature>
<evidence type="ECO:0000256" key="7">
    <source>
        <dbReference type="ARBA" id="ARBA00022723"/>
    </source>
</evidence>
<dbReference type="GO" id="GO:0003723">
    <property type="term" value="F:RNA binding"/>
    <property type="evidence" value="ECO:0007669"/>
    <property type="project" value="UniProtKB-UniRule"/>
</dbReference>
<comment type="catalytic activity">
    <reaction evidence="1 10 11">
        <text>Endonucleolytic cleavage to 5'-phosphomonoester.</text>
        <dbReference type="EC" id="3.1.26.4"/>
    </reaction>
</comment>
<evidence type="ECO:0000256" key="10">
    <source>
        <dbReference type="PROSITE-ProRule" id="PRU01319"/>
    </source>
</evidence>
<dbReference type="PANTHER" id="PTHR10954:SF23">
    <property type="entry name" value="RIBONUCLEASE"/>
    <property type="match status" value="1"/>
</dbReference>
<evidence type="ECO:0000256" key="11">
    <source>
        <dbReference type="RuleBase" id="RU003515"/>
    </source>
</evidence>
<evidence type="ECO:0000256" key="2">
    <source>
        <dbReference type="ARBA" id="ARBA00004065"/>
    </source>
</evidence>
<comment type="subcellular location">
    <subcellularLocation>
        <location evidence="3">Cytoplasm</location>
    </subcellularLocation>
</comment>
<dbReference type="OrthoDB" id="9777935at2"/>
<dbReference type="RefSeq" id="WP_015511681.1">
    <property type="nucleotide sequence ID" value="NC_021007.1"/>
</dbReference>
<evidence type="ECO:0000256" key="4">
    <source>
        <dbReference type="ARBA" id="ARBA00008378"/>
    </source>
</evidence>
<evidence type="ECO:0000256" key="1">
    <source>
        <dbReference type="ARBA" id="ARBA00000077"/>
    </source>
</evidence>
<dbReference type="Pfam" id="PF01351">
    <property type="entry name" value="RNase_HII"/>
    <property type="match status" value="1"/>
</dbReference>
<comment type="similarity">
    <text evidence="4">Belongs to the RNase HII family. RnhC subfamily.</text>
</comment>
<dbReference type="GO" id="GO:0004523">
    <property type="term" value="F:RNA-DNA hybrid ribonuclease activity"/>
    <property type="evidence" value="ECO:0007669"/>
    <property type="project" value="UniProtKB-UniRule"/>
</dbReference>
<organism evidence="13">
    <name type="scientific">Candidatus Mycoplasma haematominutum 'Birmingham 1'</name>
    <dbReference type="NCBI Taxonomy" id="1116213"/>
    <lineage>
        <taxon>Bacteria</taxon>
        <taxon>Bacillati</taxon>
        <taxon>Mycoplasmatota</taxon>
        <taxon>Mollicutes</taxon>
        <taxon>Mycoplasmataceae</taxon>
        <taxon>Mycoplasma</taxon>
    </lineage>
</organism>
<dbReference type="EMBL" id="HE613254">
    <property type="protein sequence ID" value="CCE66816.1"/>
    <property type="molecule type" value="Genomic_DNA"/>
</dbReference>
<dbReference type="PANTHER" id="PTHR10954">
    <property type="entry name" value="RIBONUCLEASE H2 SUBUNIT A"/>
    <property type="match status" value="1"/>
</dbReference>
<comment type="cofactor">
    <cofactor evidence="10">
        <name>Mn(2+)</name>
        <dbReference type="ChEBI" id="CHEBI:29035"/>
    </cofactor>
    <cofactor evidence="10">
        <name>Mg(2+)</name>
        <dbReference type="ChEBI" id="CHEBI:18420"/>
    </cofactor>
    <text evidence="10">Manganese or magnesium. Binds 1 divalent metal ion per monomer in the absence of substrate. May bind a second metal ion after substrate binding.</text>
</comment>
<dbReference type="Gene3D" id="3.30.420.10">
    <property type="entry name" value="Ribonuclease H-like superfamily/Ribonuclease H"/>
    <property type="match status" value="1"/>
</dbReference>
<dbReference type="GO" id="GO:0005737">
    <property type="term" value="C:cytoplasm"/>
    <property type="evidence" value="ECO:0007669"/>
    <property type="project" value="UniProtKB-SubCell"/>
</dbReference>
<feature type="domain" description="RNase H type-2" evidence="12">
    <location>
        <begin position="7"/>
        <end position="232"/>
    </location>
</feature>
<proteinExistence type="inferred from homology"/>
<accession>G8C3B8</accession>
<evidence type="ECO:0000256" key="6">
    <source>
        <dbReference type="ARBA" id="ARBA00022722"/>
    </source>
</evidence>
<keyword evidence="6 10" id="KW-0540">Nuclease</keyword>
<evidence type="ECO:0000256" key="9">
    <source>
        <dbReference type="ARBA" id="ARBA00022801"/>
    </source>
</evidence>
<keyword evidence="7 10" id="KW-0479">Metal-binding</keyword>